<evidence type="ECO:0000256" key="1">
    <source>
        <dbReference type="ARBA" id="ARBA00005298"/>
    </source>
</evidence>
<evidence type="ECO:0000259" key="4">
    <source>
        <dbReference type="Pfam" id="PF02752"/>
    </source>
</evidence>
<keyword evidence="2" id="KW-0812">Transmembrane</keyword>
<reference evidence="5" key="1">
    <citation type="submission" date="2025-08" db="UniProtKB">
        <authorList>
            <consortium name="Ensembl"/>
        </authorList>
    </citation>
    <scope>IDENTIFICATION</scope>
</reference>
<evidence type="ECO:0000313" key="6">
    <source>
        <dbReference type="Proteomes" id="UP000261660"/>
    </source>
</evidence>
<dbReference type="Proteomes" id="UP000261660">
    <property type="component" value="Unplaced"/>
</dbReference>
<dbReference type="InParanoid" id="A0A3Q3EPI3"/>
<keyword evidence="2" id="KW-0472">Membrane</keyword>
<evidence type="ECO:0000256" key="2">
    <source>
        <dbReference type="SAM" id="Phobius"/>
    </source>
</evidence>
<dbReference type="InterPro" id="IPR014756">
    <property type="entry name" value="Ig_E-set"/>
</dbReference>
<accession>A0A3Q3EPI3</accession>
<dbReference type="SUPFAM" id="SSF81296">
    <property type="entry name" value="E set domains"/>
    <property type="match status" value="1"/>
</dbReference>
<proteinExistence type="inferred from homology"/>
<organism evidence="5 6">
    <name type="scientific">Labrus bergylta</name>
    <name type="common">ballan wrasse</name>
    <dbReference type="NCBI Taxonomy" id="56723"/>
    <lineage>
        <taxon>Eukaryota</taxon>
        <taxon>Metazoa</taxon>
        <taxon>Chordata</taxon>
        <taxon>Craniata</taxon>
        <taxon>Vertebrata</taxon>
        <taxon>Euteleostomi</taxon>
        <taxon>Actinopterygii</taxon>
        <taxon>Neopterygii</taxon>
        <taxon>Teleostei</taxon>
        <taxon>Neoteleostei</taxon>
        <taxon>Acanthomorphata</taxon>
        <taxon>Eupercaria</taxon>
        <taxon>Labriformes</taxon>
        <taxon>Labridae</taxon>
        <taxon>Labrus</taxon>
    </lineage>
</organism>
<comment type="similarity">
    <text evidence="1">Belongs to the arrestin family.</text>
</comment>
<dbReference type="GO" id="GO:0005886">
    <property type="term" value="C:plasma membrane"/>
    <property type="evidence" value="ECO:0007669"/>
    <property type="project" value="TreeGrafter"/>
</dbReference>
<dbReference type="STRING" id="56723.ENSLBEP00000009431"/>
<dbReference type="Pfam" id="PF02752">
    <property type="entry name" value="Arrestin_C"/>
    <property type="match status" value="1"/>
</dbReference>
<evidence type="ECO:0000259" key="3">
    <source>
        <dbReference type="Pfam" id="PF00339"/>
    </source>
</evidence>
<evidence type="ECO:0000313" key="5">
    <source>
        <dbReference type="Ensembl" id="ENSLBEP00000009431.1"/>
    </source>
</evidence>
<dbReference type="InterPro" id="IPR014752">
    <property type="entry name" value="Arrestin-like_C"/>
</dbReference>
<dbReference type="InterPro" id="IPR050357">
    <property type="entry name" value="Arrestin_domain-protein"/>
</dbReference>
<dbReference type="GeneTree" id="ENSGT00940000164012"/>
<dbReference type="PANTHER" id="PTHR11188:SF135">
    <property type="entry name" value="ARRESTIN DOMAIN CONTAINING 3-LIKE-RELATED"/>
    <property type="match status" value="1"/>
</dbReference>
<dbReference type="Gene3D" id="2.60.40.640">
    <property type="match status" value="2"/>
</dbReference>
<sequence length="292" mass="33238">MSPKNFKLTFEALNEEQTFTSGDTIRGTLTFTLTEDTKVKSLGVKVKGYAHVHWTEGTGDRRISTYHWGKGQFKYILLYHTMLLLVNNLLVLFFSDLPSSFKDLHGKVVYSLIARMSRSFRLKAIVITKLLCKSHRQFQHISIIISMTLPKQGRIHPKFNICNSSSKKMKPKFSLIQKIVYRAHVSTEHSYRTHCKVVGETIASNSNETVSCKLTVPVGAVYTMNNCELITNEYYVQVMINVIKVLHQLTNEPLLLAGVCVIVAQIYNIQSYTTHATNIFKHIREHNSIIGA</sequence>
<feature type="domain" description="Arrestin-like N-terminal" evidence="3">
    <location>
        <begin position="12"/>
        <end position="60"/>
    </location>
</feature>
<dbReference type="GO" id="GO:0005737">
    <property type="term" value="C:cytoplasm"/>
    <property type="evidence" value="ECO:0007669"/>
    <property type="project" value="TreeGrafter"/>
</dbReference>
<name>A0A3Q3EPI3_9LABR</name>
<dbReference type="GO" id="GO:0007399">
    <property type="term" value="P:nervous system development"/>
    <property type="evidence" value="ECO:0007669"/>
    <property type="project" value="UniProtKB-ARBA"/>
</dbReference>
<dbReference type="Pfam" id="PF00339">
    <property type="entry name" value="Arrestin_N"/>
    <property type="match status" value="1"/>
</dbReference>
<feature type="transmembrane region" description="Helical" evidence="2">
    <location>
        <begin position="76"/>
        <end position="94"/>
    </location>
</feature>
<feature type="domain" description="Arrestin C-terminal-like" evidence="4">
    <location>
        <begin position="158"/>
        <end position="244"/>
    </location>
</feature>
<dbReference type="PANTHER" id="PTHR11188">
    <property type="entry name" value="ARRESTIN DOMAIN CONTAINING PROTEIN"/>
    <property type="match status" value="1"/>
</dbReference>
<dbReference type="InterPro" id="IPR011021">
    <property type="entry name" value="Arrestin-like_N"/>
</dbReference>
<dbReference type="GO" id="GO:0015031">
    <property type="term" value="P:protein transport"/>
    <property type="evidence" value="ECO:0007669"/>
    <property type="project" value="TreeGrafter"/>
</dbReference>
<dbReference type="Ensembl" id="ENSLBET00000009951.1">
    <property type="protein sequence ID" value="ENSLBEP00000009431.1"/>
    <property type="gene ID" value="ENSLBEG00000007301.1"/>
</dbReference>
<reference evidence="5" key="2">
    <citation type="submission" date="2025-09" db="UniProtKB">
        <authorList>
            <consortium name="Ensembl"/>
        </authorList>
    </citation>
    <scope>IDENTIFICATION</scope>
</reference>
<keyword evidence="6" id="KW-1185">Reference proteome</keyword>
<dbReference type="InterPro" id="IPR011022">
    <property type="entry name" value="Arrestin_C-like"/>
</dbReference>
<dbReference type="AlphaFoldDB" id="A0A3Q3EPI3"/>
<protein>
    <submittedName>
        <fullName evidence="5">Uncharacterized protein</fullName>
    </submittedName>
</protein>
<keyword evidence="2" id="KW-1133">Transmembrane helix</keyword>